<feature type="chain" id="PRO_5043956906" evidence="2">
    <location>
        <begin position="18"/>
        <end position="355"/>
    </location>
</feature>
<sequence>MHFLLPLLAWLLSCVLAEGPGGANYVAHSYERIWMWEMYDTITDIEGPDKQNSIFPQQPKQPKWKQNMGSGEGKKYTYAEFMTVLERGDLNRGAEKDLVAPGSAPDGGPTVHECSKDLLRKGWASKMPNLNLAHPELTSSAFNPGDGNKKPGRLYNPKDPWNGPYTELASRLDNKFQDLRAKFHDDSKWGAYITTKTDRMKTLVESITTVRREDTSSWLRSQVSKSIDPVENGKGKMITLHGLGLDGVNEHLVVSTRRPSAIADVNSYAKAWDDIDIRQTMQNAWGVDTLRDKLNKVGYKRAGDLRKWANYLGDPDGEWKSRYTELNMKHFRVLKTWRTALERIKMTPEQLKTCR</sequence>
<proteinExistence type="predicted"/>
<comment type="caution">
    <text evidence="3">The sequence shown here is derived from an EMBL/GenBank/DDBJ whole genome shotgun (WGS) entry which is preliminary data.</text>
</comment>
<organism evidence="3 4">
    <name type="scientific">Apiospora kogelbergensis</name>
    <dbReference type="NCBI Taxonomy" id="1337665"/>
    <lineage>
        <taxon>Eukaryota</taxon>
        <taxon>Fungi</taxon>
        <taxon>Dikarya</taxon>
        <taxon>Ascomycota</taxon>
        <taxon>Pezizomycotina</taxon>
        <taxon>Sordariomycetes</taxon>
        <taxon>Xylariomycetidae</taxon>
        <taxon>Amphisphaeriales</taxon>
        <taxon>Apiosporaceae</taxon>
        <taxon>Apiospora</taxon>
    </lineage>
</organism>
<gene>
    <name evidence="3" type="ORF">PG999_000366</name>
</gene>
<protein>
    <submittedName>
        <fullName evidence="3">Uncharacterized protein</fullName>
    </submittedName>
</protein>
<name>A0AAW0RBI8_9PEZI</name>
<keyword evidence="4" id="KW-1185">Reference proteome</keyword>
<feature type="signal peptide" evidence="2">
    <location>
        <begin position="1"/>
        <end position="17"/>
    </location>
</feature>
<evidence type="ECO:0000313" key="3">
    <source>
        <dbReference type="EMBL" id="KAK8132193.1"/>
    </source>
</evidence>
<dbReference type="Proteomes" id="UP001392437">
    <property type="component" value="Unassembled WGS sequence"/>
</dbReference>
<evidence type="ECO:0000256" key="1">
    <source>
        <dbReference type="SAM" id="MobiDB-lite"/>
    </source>
</evidence>
<dbReference type="EMBL" id="JAQQWP010000001">
    <property type="protein sequence ID" value="KAK8132193.1"/>
    <property type="molecule type" value="Genomic_DNA"/>
</dbReference>
<feature type="region of interest" description="Disordered" evidence="1">
    <location>
        <begin position="135"/>
        <end position="160"/>
    </location>
</feature>
<dbReference type="AlphaFoldDB" id="A0AAW0RBI8"/>
<evidence type="ECO:0000256" key="2">
    <source>
        <dbReference type="SAM" id="SignalP"/>
    </source>
</evidence>
<evidence type="ECO:0000313" key="4">
    <source>
        <dbReference type="Proteomes" id="UP001392437"/>
    </source>
</evidence>
<keyword evidence="2" id="KW-0732">Signal</keyword>
<reference evidence="3 4" key="1">
    <citation type="submission" date="2023-01" db="EMBL/GenBank/DDBJ databases">
        <title>Analysis of 21 Apiospora genomes using comparative genomics revels a genus with tremendous synthesis potential of carbohydrate active enzymes and secondary metabolites.</title>
        <authorList>
            <person name="Sorensen T."/>
        </authorList>
    </citation>
    <scope>NUCLEOTIDE SEQUENCE [LARGE SCALE GENOMIC DNA]</scope>
    <source>
        <strain evidence="3 4">CBS 117206</strain>
    </source>
</reference>
<accession>A0AAW0RBI8</accession>